<dbReference type="AlphaFoldDB" id="A0AAU9CC63"/>
<evidence type="ECO:0000313" key="2">
    <source>
        <dbReference type="EMBL" id="BDD09704.1"/>
    </source>
</evidence>
<dbReference type="EMBL" id="AP025314">
    <property type="protein sequence ID" value="BDD09704.1"/>
    <property type="molecule type" value="Genomic_DNA"/>
</dbReference>
<evidence type="ECO:0000259" key="1">
    <source>
        <dbReference type="Pfam" id="PF01575"/>
    </source>
</evidence>
<organism evidence="2 3">
    <name type="scientific">Fulvitalea axinellae</name>
    <dbReference type="NCBI Taxonomy" id="1182444"/>
    <lineage>
        <taxon>Bacteria</taxon>
        <taxon>Pseudomonadati</taxon>
        <taxon>Bacteroidota</taxon>
        <taxon>Cytophagia</taxon>
        <taxon>Cytophagales</taxon>
        <taxon>Persicobacteraceae</taxon>
        <taxon>Fulvitalea</taxon>
    </lineage>
</organism>
<feature type="domain" description="MaoC-like" evidence="1">
    <location>
        <begin position="3"/>
        <end position="117"/>
    </location>
</feature>
<proteinExistence type="predicted"/>
<name>A0AAU9CC63_9BACT</name>
<gene>
    <name evidence="2" type="ORF">FUAX_21360</name>
</gene>
<dbReference type="Pfam" id="PF01575">
    <property type="entry name" value="MaoC_dehydratas"/>
    <property type="match status" value="1"/>
</dbReference>
<evidence type="ECO:0000313" key="3">
    <source>
        <dbReference type="Proteomes" id="UP001348817"/>
    </source>
</evidence>
<dbReference type="InterPro" id="IPR050965">
    <property type="entry name" value="UPF0336/Enoyl-CoA_hydratase"/>
</dbReference>
<dbReference type="Proteomes" id="UP001348817">
    <property type="component" value="Chromosome"/>
</dbReference>
<keyword evidence="3" id="KW-1185">Reference proteome</keyword>
<dbReference type="InterPro" id="IPR029069">
    <property type="entry name" value="HotDog_dom_sf"/>
</dbReference>
<dbReference type="GO" id="GO:0019171">
    <property type="term" value="F:(3R)-hydroxyacyl-[acyl-carrier-protein] dehydratase activity"/>
    <property type="evidence" value="ECO:0007669"/>
    <property type="project" value="TreeGrafter"/>
</dbReference>
<dbReference type="KEGG" id="fax:FUAX_21360"/>
<dbReference type="RefSeq" id="WP_338391299.1">
    <property type="nucleotide sequence ID" value="NZ_AP025314.1"/>
</dbReference>
<dbReference type="PANTHER" id="PTHR43437">
    <property type="entry name" value="HYDROXYACYL-THIOESTER DEHYDRATASE TYPE 2, MITOCHONDRIAL-RELATED"/>
    <property type="match status" value="1"/>
</dbReference>
<dbReference type="CDD" id="cd03449">
    <property type="entry name" value="R_hydratase"/>
    <property type="match status" value="1"/>
</dbReference>
<dbReference type="InterPro" id="IPR002539">
    <property type="entry name" value="MaoC-like_dom"/>
</dbReference>
<protein>
    <recommendedName>
        <fullName evidence="1">MaoC-like domain-containing protein</fullName>
    </recommendedName>
</protein>
<dbReference type="GO" id="GO:0006633">
    <property type="term" value="P:fatty acid biosynthetic process"/>
    <property type="evidence" value="ECO:0007669"/>
    <property type="project" value="TreeGrafter"/>
</dbReference>
<sequence>MSTIKQGEVFEHEFQFTQEQVAEFAKVTGDNNPVHLDAEYAAGTKFKKPIVHGMLGAAVFSRVFGTMFPGEGTIYLGQTLDFKRPMLVDTDYVAVFEVLEVDEAKHTATVKAEIKTTGARQKVLMDGTAKLLNELRF</sequence>
<dbReference type="SUPFAM" id="SSF54637">
    <property type="entry name" value="Thioesterase/thiol ester dehydrase-isomerase"/>
    <property type="match status" value="1"/>
</dbReference>
<accession>A0AAU9CC63</accession>
<reference evidence="2 3" key="1">
    <citation type="submission" date="2021-12" db="EMBL/GenBank/DDBJ databases">
        <title>Genome sequencing of bacteria with rrn-lacking chromosome and rrn-plasmid.</title>
        <authorList>
            <person name="Anda M."/>
            <person name="Iwasaki W."/>
        </authorList>
    </citation>
    <scope>NUCLEOTIDE SEQUENCE [LARGE SCALE GENOMIC DNA]</scope>
    <source>
        <strain evidence="2 3">DSM 100852</strain>
    </source>
</reference>
<dbReference type="Gene3D" id="3.10.129.10">
    <property type="entry name" value="Hotdog Thioesterase"/>
    <property type="match status" value="1"/>
</dbReference>
<dbReference type="PANTHER" id="PTHR43437:SF3">
    <property type="entry name" value="HYDROXYACYL-THIOESTER DEHYDRATASE TYPE 2, MITOCHONDRIAL"/>
    <property type="match status" value="1"/>
</dbReference>